<sequence length="237" mass="24587">MTLLEMGGADDQGCLAGRPEGAAPRGAVVVVFGVVAAAFVAAAVGFVPMGVVFVAVGGVFVAAAAVFAWGVADRVAVRGADDEDDGPDGGGADAGAGVGGREGCTGMPTAGASACTPIRLLPMATARTAPTTETGHPMPLSRRPRRPDWSTNTGAGADSRKFDSAMSDSAWCADQRSTELMRARTLRGLSAQGTQTAGQQGERQYTEPTRIRPDVYIWRDLLRRSNRIEMPMGCTDR</sequence>
<keyword evidence="2" id="KW-0812">Transmembrane</keyword>
<accession>A0ABQ3SM06</accession>
<dbReference type="EMBL" id="BNEC01000005">
    <property type="protein sequence ID" value="GHI69166.1"/>
    <property type="molecule type" value="Genomic_DNA"/>
</dbReference>
<organism evidence="3 4">
    <name type="scientific">Streptomyces nojiriensis</name>
    <dbReference type="NCBI Taxonomy" id="66374"/>
    <lineage>
        <taxon>Bacteria</taxon>
        <taxon>Bacillati</taxon>
        <taxon>Actinomycetota</taxon>
        <taxon>Actinomycetes</taxon>
        <taxon>Kitasatosporales</taxon>
        <taxon>Streptomycetaceae</taxon>
        <taxon>Streptomyces</taxon>
    </lineage>
</organism>
<dbReference type="Proteomes" id="UP000613974">
    <property type="component" value="Unassembled WGS sequence"/>
</dbReference>
<protein>
    <submittedName>
        <fullName evidence="3">Uncharacterized protein</fullName>
    </submittedName>
</protein>
<evidence type="ECO:0000313" key="4">
    <source>
        <dbReference type="Proteomes" id="UP000613974"/>
    </source>
</evidence>
<keyword evidence="2" id="KW-0472">Membrane</keyword>
<feature type="transmembrane region" description="Helical" evidence="2">
    <location>
        <begin position="27"/>
        <end position="46"/>
    </location>
</feature>
<evidence type="ECO:0000256" key="1">
    <source>
        <dbReference type="SAM" id="MobiDB-lite"/>
    </source>
</evidence>
<evidence type="ECO:0000256" key="2">
    <source>
        <dbReference type="SAM" id="Phobius"/>
    </source>
</evidence>
<keyword evidence="2" id="KW-1133">Transmembrane helix</keyword>
<keyword evidence="4" id="KW-1185">Reference proteome</keyword>
<evidence type="ECO:0000313" key="3">
    <source>
        <dbReference type="EMBL" id="GHI69166.1"/>
    </source>
</evidence>
<proteinExistence type="predicted"/>
<reference evidence="4" key="1">
    <citation type="submission" date="2023-07" db="EMBL/GenBank/DDBJ databases">
        <title>Whole genome shotgun sequence of Streptomyces nojiriensis NBRC 13794.</title>
        <authorList>
            <person name="Komaki H."/>
            <person name="Tamura T."/>
        </authorList>
    </citation>
    <scope>NUCLEOTIDE SEQUENCE [LARGE SCALE GENOMIC DNA]</scope>
    <source>
        <strain evidence="4">NBRC 13794</strain>
    </source>
</reference>
<gene>
    <name evidence="3" type="ORF">Snoj_30840</name>
</gene>
<feature type="region of interest" description="Disordered" evidence="1">
    <location>
        <begin position="80"/>
        <end position="100"/>
    </location>
</feature>
<name>A0ABQ3SM06_9ACTN</name>
<feature type="transmembrane region" description="Helical" evidence="2">
    <location>
        <begin position="52"/>
        <end position="72"/>
    </location>
</feature>
<feature type="compositionally biased region" description="Gly residues" evidence="1">
    <location>
        <begin position="88"/>
        <end position="100"/>
    </location>
</feature>
<comment type="caution">
    <text evidence="3">The sequence shown here is derived from an EMBL/GenBank/DDBJ whole genome shotgun (WGS) entry which is preliminary data.</text>
</comment>
<feature type="region of interest" description="Disordered" evidence="1">
    <location>
        <begin position="129"/>
        <end position="168"/>
    </location>
</feature>